<feature type="non-terminal residue" evidence="1">
    <location>
        <position position="1"/>
    </location>
</feature>
<proteinExistence type="predicted"/>
<dbReference type="EMBL" id="UINC01126807">
    <property type="protein sequence ID" value="SVD05523.1"/>
    <property type="molecule type" value="Genomic_DNA"/>
</dbReference>
<reference evidence="1" key="1">
    <citation type="submission" date="2018-05" db="EMBL/GenBank/DDBJ databases">
        <authorList>
            <person name="Lanie J.A."/>
            <person name="Ng W.-L."/>
            <person name="Kazmierczak K.M."/>
            <person name="Andrzejewski T.M."/>
            <person name="Davidsen T.M."/>
            <person name="Wayne K.J."/>
            <person name="Tettelin H."/>
            <person name="Glass J.I."/>
            <person name="Rusch D."/>
            <person name="Podicherti R."/>
            <person name="Tsui H.-C.T."/>
            <person name="Winkler M.E."/>
        </authorList>
    </citation>
    <scope>NUCLEOTIDE SEQUENCE</scope>
</reference>
<accession>A0A382S6K8</accession>
<feature type="non-terminal residue" evidence="1">
    <location>
        <position position="29"/>
    </location>
</feature>
<protein>
    <submittedName>
        <fullName evidence="1">Uncharacterized protein</fullName>
    </submittedName>
</protein>
<evidence type="ECO:0000313" key="1">
    <source>
        <dbReference type="EMBL" id="SVD05523.1"/>
    </source>
</evidence>
<sequence>VVVDRHLDPPVCRYSSGADGSGEILYLQT</sequence>
<name>A0A382S6K8_9ZZZZ</name>
<dbReference type="AlphaFoldDB" id="A0A382S6K8"/>
<organism evidence="1">
    <name type="scientific">marine metagenome</name>
    <dbReference type="NCBI Taxonomy" id="408172"/>
    <lineage>
        <taxon>unclassified sequences</taxon>
        <taxon>metagenomes</taxon>
        <taxon>ecological metagenomes</taxon>
    </lineage>
</organism>
<gene>
    <name evidence="1" type="ORF">METZ01_LOCUS358377</name>
</gene>